<organism evidence="2 3">
    <name type="scientific">Acyrthosiphon pisum</name>
    <name type="common">Pea aphid</name>
    <dbReference type="NCBI Taxonomy" id="7029"/>
    <lineage>
        <taxon>Eukaryota</taxon>
        <taxon>Metazoa</taxon>
        <taxon>Ecdysozoa</taxon>
        <taxon>Arthropoda</taxon>
        <taxon>Hexapoda</taxon>
        <taxon>Insecta</taxon>
        <taxon>Pterygota</taxon>
        <taxon>Neoptera</taxon>
        <taxon>Paraneoptera</taxon>
        <taxon>Hemiptera</taxon>
        <taxon>Sternorrhyncha</taxon>
        <taxon>Aphidomorpha</taxon>
        <taxon>Aphidoidea</taxon>
        <taxon>Aphididae</taxon>
        <taxon>Macrosiphini</taxon>
        <taxon>Acyrthosiphon</taxon>
    </lineage>
</organism>
<evidence type="ECO:0000313" key="2">
    <source>
        <dbReference type="EnsemblMetazoa" id="XP_029348501.1"/>
    </source>
</evidence>
<dbReference type="KEGG" id="api:107883052"/>
<keyword evidence="3" id="KW-1185">Reference proteome</keyword>
<dbReference type="Pfam" id="PF13843">
    <property type="entry name" value="DDE_Tnp_1_7"/>
    <property type="match status" value="1"/>
</dbReference>
<dbReference type="Proteomes" id="UP000007819">
    <property type="component" value="Unassembled WGS sequence"/>
</dbReference>
<evidence type="ECO:0000313" key="3">
    <source>
        <dbReference type="Proteomes" id="UP000007819"/>
    </source>
</evidence>
<sequence>MLSDAKILEHLDEIILDYDSDDDFINEIEEFDEKNYEELIETESDNYQNNTVHFTPCTTASSTQQRILPSKQRRPVSKEQINPKWKKRGVFVPKVHHFDTSKSGIQKAEFELSEESTVLDFFEAFVSPNLLGKIKLLVGQTPNYVFLALTMLMARNKKLEISDYWSTDPLLHQPIFGQHMSRDLYLLLLRMLHFSNNDEQIPGDRLSKIRMPLQEITKNFKDAMIPFENLAIDESLVLWKGRLSFKQFIKTKRHRFGIKIFVICDVETDFILNILIYTGSTTEYKKTDPSLGISGAMVSKEESIWNIENKLYHDKNAKHVSWTKVARASIKDFEELEEIFKSKKMHMTIFLIHK</sequence>
<dbReference type="PANTHER" id="PTHR46599">
    <property type="entry name" value="PIGGYBAC TRANSPOSABLE ELEMENT-DERIVED PROTEIN 4"/>
    <property type="match status" value="1"/>
</dbReference>
<dbReference type="EnsemblMetazoa" id="XM_029492641.1">
    <property type="protein sequence ID" value="XP_029348501.1"/>
    <property type="gene ID" value="LOC107883052"/>
</dbReference>
<name>A0A8R2NWB1_ACYPI</name>
<proteinExistence type="predicted"/>
<feature type="domain" description="PiggyBac transposable element-derived protein" evidence="1">
    <location>
        <begin position="145"/>
        <end position="294"/>
    </location>
</feature>
<dbReference type="InterPro" id="IPR029526">
    <property type="entry name" value="PGBD"/>
</dbReference>
<evidence type="ECO:0000259" key="1">
    <source>
        <dbReference type="Pfam" id="PF13843"/>
    </source>
</evidence>
<dbReference type="OrthoDB" id="6146839at2759"/>
<reference evidence="2" key="2">
    <citation type="submission" date="2022-06" db="UniProtKB">
        <authorList>
            <consortium name="EnsemblMetazoa"/>
        </authorList>
    </citation>
    <scope>IDENTIFICATION</scope>
</reference>
<dbReference type="AlphaFoldDB" id="A0A8R2NWB1"/>
<dbReference type="GeneID" id="107883052"/>
<dbReference type="RefSeq" id="XP_029348501.1">
    <property type="nucleotide sequence ID" value="XM_029492641.1"/>
</dbReference>
<protein>
    <recommendedName>
        <fullName evidence="1">PiggyBac transposable element-derived protein domain-containing protein</fullName>
    </recommendedName>
</protein>
<dbReference type="PANTHER" id="PTHR46599:SF3">
    <property type="entry name" value="PIGGYBAC TRANSPOSABLE ELEMENT-DERIVED PROTEIN 4"/>
    <property type="match status" value="1"/>
</dbReference>
<accession>A0A8R2NWB1</accession>
<reference evidence="3" key="1">
    <citation type="submission" date="2010-06" db="EMBL/GenBank/DDBJ databases">
        <authorList>
            <person name="Jiang H."/>
            <person name="Abraham K."/>
            <person name="Ali S."/>
            <person name="Alsbrooks S.L."/>
            <person name="Anim B.N."/>
            <person name="Anosike U.S."/>
            <person name="Attaway T."/>
            <person name="Bandaranaike D.P."/>
            <person name="Battles P.K."/>
            <person name="Bell S.N."/>
            <person name="Bell A.V."/>
            <person name="Beltran B."/>
            <person name="Bickham C."/>
            <person name="Bustamante Y."/>
            <person name="Caleb T."/>
            <person name="Canada A."/>
            <person name="Cardenas V."/>
            <person name="Carter K."/>
            <person name="Chacko J."/>
            <person name="Chandrabose M.N."/>
            <person name="Chavez D."/>
            <person name="Chavez A."/>
            <person name="Chen L."/>
            <person name="Chu H.-S."/>
            <person name="Claassen K.J."/>
            <person name="Cockrell R."/>
            <person name="Collins M."/>
            <person name="Cooper J.A."/>
            <person name="Cree A."/>
            <person name="Curry S.M."/>
            <person name="Da Y."/>
            <person name="Dao M.D."/>
            <person name="Das B."/>
            <person name="Davila M.-L."/>
            <person name="Davy-Carroll L."/>
            <person name="Denson S."/>
            <person name="Dinh H."/>
            <person name="Ebong V.E."/>
            <person name="Edwards J.R."/>
            <person name="Egan A."/>
            <person name="El-Daye J."/>
            <person name="Escobedo L."/>
            <person name="Fernandez S."/>
            <person name="Fernando P.R."/>
            <person name="Flagg N."/>
            <person name="Forbes L.D."/>
            <person name="Fowler R.G."/>
            <person name="Fu Q."/>
            <person name="Gabisi R.A."/>
            <person name="Ganer J."/>
            <person name="Garbino Pronczuk A."/>
            <person name="Garcia R.M."/>
            <person name="Garner T."/>
            <person name="Garrett T.E."/>
            <person name="Gonzalez D.A."/>
            <person name="Hamid H."/>
            <person name="Hawkins E.S."/>
            <person name="Hirani K."/>
            <person name="Hogues M.E."/>
            <person name="Hollins B."/>
            <person name="Hsiao C.-H."/>
            <person name="Jabil R."/>
            <person name="James M.L."/>
            <person name="Jhangiani S.N."/>
            <person name="Johnson B."/>
            <person name="Johnson Q."/>
            <person name="Joshi V."/>
            <person name="Kalu J.B."/>
            <person name="Kam C."/>
            <person name="Kashfia A."/>
            <person name="Keebler J."/>
            <person name="Kisamo H."/>
            <person name="Kovar C.L."/>
            <person name="Lago L.A."/>
            <person name="Lai C.-Y."/>
            <person name="Laidlaw J."/>
            <person name="Lara F."/>
            <person name="Le T.-K."/>
            <person name="Lee S.L."/>
            <person name="Legall F.H."/>
            <person name="Lemon S.J."/>
            <person name="Lewis L.R."/>
            <person name="Li B."/>
            <person name="Liu Y."/>
            <person name="Liu Y.-S."/>
            <person name="Lopez J."/>
            <person name="Lozado R.J."/>
            <person name="Lu J."/>
            <person name="Madu R.C."/>
            <person name="Maheshwari M."/>
            <person name="Maheshwari R."/>
            <person name="Malloy K."/>
            <person name="Martinez E."/>
            <person name="Mathew T."/>
            <person name="Mercado I.C."/>
            <person name="Mercado C."/>
            <person name="Meyer B."/>
            <person name="Montgomery K."/>
            <person name="Morgan M.B."/>
            <person name="Munidasa M."/>
            <person name="Nazareth L.V."/>
            <person name="Nelson J."/>
            <person name="Ng B.M."/>
            <person name="Nguyen N.B."/>
            <person name="Nguyen P.Q."/>
            <person name="Nguyen T."/>
            <person name="Obregon M."/>
            <person name="Okwuonu G.O."/>
            <person name="Onwere C.G."/>
            <person name="Orozco G."/>
            <person name="Parra A."/>
            <person name="Patel S."/>
            <person name="Patil S."/>
            <person name="Perez A."/>
            <person name="Perez Y."/>
            <person name="Pham C."/>
            <person name="Primus E.L."/>
            <person name="Pu L.-L."/>
            <person name="Puazo M."/>
            <person name="Qin X."/>
            <person name="Quiroz J.B."/>
            <person name="Reese J."/>
            <person name="Richards S."/>
            <person name="Rives C.M."/>
            <person name="Robberts R."/>
            <person name="Ruiz S.J."/>
            <person name="Ruiz M.J."/>
            <person name="Santibanez J."/>
            <person name="Schneider B.W."/>
            <person name="Sisson I."/>
            <person name="Smith M."/>
            <person name="Sodergren E."/>
            <person name="Song X.-Z."/>
            <person name="Song B.B."/>
            <person name="Summersgill H."/>
            <person name="Thelus R."/>
            <person name="Thornton R.D."/>
            <person name="Trejos Z.Y."/>
            <person name="Usmani K."/>
            <person name="Vattathil S."/>
            <person name="Villasana D."/>
            <person name="Walker D.L."/>
            <person name="Wang S."/>
            <person name="Wang K."/>
            <person name="White C.S."/>
            <person name="Williams A.C."/>
            <person name="Williamson J."/>
            <person name="Wilson K."/>
            <person name="Woghiren I.O."/>
            <person name="Woodworth J.R."/>
            <person name="Worley K.C."/>
            <person name="Wright R.A."/>
            <person name="Wu W."/>
            <person name="Young L."/>
            <person name="Zhang L."/>
            <person name="Zhang J."/>
            <person name="Zhu Y."/>
            <person name="Muzny D.M."/>
            <person name="Weinstock G."/>
            <person name="Gibbs R.A."/>
        </authorList>
    </citation>
    <scope>NUCLEOTIDE SEQUENCE [LARGE SCALE GENOMIC DNA]</scope>
    <source>
        <strain evidence="3">LSR1</strain>
    </source>
</reference>